<dbReference type="Pfam" id="PF03235">
    <property type="entry name" value="GmrSD_N"/>
    <property type="match status" value="1"/>
</dbReference>
<evidence type="ECO:0000259" key="1">
    <source>
        <dbReference type="Pfam" id="PF03235"/>
    </source>
</evidence>
<protein>
    <recommendedName>
        <fullName evidence="1">GmrSD restriction endonucleases N-terminal domain-containing protein</fullName>
    </recommendedName>
</protein>
<accession>A0A644Y389</accession>
<sequence length="846" mass="99948">MTTLFQAFAEKTILIPHLQRDYVQGSDESIIGPFLDALLKSLCSSEDEIDLNYIYGYKETECFVPIDGQQRLTTLWLLHLYIASKIGAKALNEFSIKICYSSREFASDFCDSIKDNLYKVLPLIDNKSYQYLDEAIIDQNWFISSWQSSTTVKSMLITLRYLHQKLNFKDVNVMWNSLKSESPISFSFLIMDGKNLDDDIYIKMNGRGRTLSTFENLKSWMDEQIKRNKTGAEAEWRDKWGTNMDNKWTDFFWQNRNKNQERPEEIDDEQLWCICNLLFIYWNLNKKRLNEHIDELRHEHDKPFFKDLLVLLDLSNEEIPTEKIIEKIFDQLRDSNLFPLVWIERLKLMEDGFLEWVYNTMETLSEKAQVINDLDLFFGADSRNGTSIYDIALCKGSYDRTLPLLYSIIVSGKYNISDIHAWMRLMRNLILNTTIDRKNISGILHNIKSIAEKVQGRDIYEYLSTIEIDADKEKEEWKFNHKQVIEERMKASPEFSELRELMGLMENNKFFRGRIRCMFNLLRGKDEQEDEQEDERDILNKDNFDKYSSILRILFGESGIASQFNEQHILRRALISFPPHLFGKMDRGCWSFCSDVNQWRDYLSGDEELLSLRKVIQRLCIPSMSLCREDIVNTLKNKIEKYVEGLSSQYESILSNDSKEEKYYIHFVRHPGVWEYMESKKIGFNGNTYDIFLRRSNSNNSNVIELRTYSLYLDYRDSSGCCKMLEGWKVFPYDKKEGNCFCLHYEVNDNSNKTQIAIDVSHTRTKEDGYTFYLFIRQDETNISEEKVTESNLHYFKTRFGTLIDDFKLSSQERRLQATIEYSREEIINTLAKLMRIISPLAEIKG</sequence>
<dbReference type="EMBL" id="VSSQ01003801">
    <property type="protein sequence ID" value="MPM22391.1"/>
    <property type="molecule type" value="Genomic_DNA"/>
</dbReference>
<organism evidence="2">
    <name type="scientific">bioreactor metagenome</name>
    <dbReference type="NCBI Taxonomy" id="1076179"/>
    <lineage>
        <taxon>unclassified sequences</taxon>
        <taxon>metagenomes</taxon>
        <taxon>ecological metagenomes</taxon>
    </lineage>
</organism>
<comment type="caution">
    <text evidence="2">The sequence shown here is derived from an EMBL/GenBank/DDBJ whole genome shotgun (WGS) entry which is preliminary data.</text>
</comment>
<gene>
    <name evidence="2" type="ORF">SDC9_68843</name>
</gene>
<evidence type="ECO:0000313" key="2">
    <source>
        <dbReference type="EMBL" id="MPM22391.1"/>
    </source>
</evidence>
<feature type="domain" description="GmrSD restriction endonucleases N-terminal" evidence="1">
    <location>
        <begin position="7"/>
        <end position="220"/>
    </location>
</feature>
<dbReference type="AlphaFoldDB" id="A0A644Y389"/>
<proteinExistence type="predicted"/>
<name>A0A644Y389_9ZZZZ</name>
<dbReference type="InterPro" id="IPR004919">
    <property type="entry name" value="GmrSD_N"/>
</dbReference>
<reference evidence="2" key="1">
    <citation type="submission" date="2019-08" db="EMBL/GenBank/DDBJ databases">
        <authorList>
            <person name="Kucharzyk K."/>
            <person name="Murdoch R.W."/>
            <person name="Higgins S."/>
            <person name="Loffler F."/>
        </authorList>
    </citation>
    <scope>NUCLEOTIDE SEQUENCE</scope>
</reference>